<evidence type="ECO:0000256" key="3">
    <source>
        <dbReference type="ARBA" id="ARBA00022475"/>
    </source>
</evidence>
<keyword evidence="2" id="KW-0813">Transport</keyword>
<feature type="transmembrane region" description="Helical" evidence="7">
    <location>
        <begin position="206"/>
        <end position="226"/>
    </location>
</feature>
<dbReference type="PANTHER" id="PTHR42865:SF7">
    <property type="entry name" value="PROTON_GLUTAMATE-ASPARTATE SYMPORTER"/>
    <property type="match status" value="1"/>
</dbReference>
<keyword evidence="3" id="KW-1003">Cell membrane</keyword>
<feature type="transmembrane region" description="Helical" evidence="7">
    <location>
        <begin position="79"/>
        <end position="104"/>
    </location>
</feature>
<proteinExistence type="predicted"/>
<reference evidence="8 9" key="1">
    <citation type="submission" date="2017-05" db="EMBL/GenBank/DDBJ databases">
        <authorList>
            <person name="Varghese N."/>
            <person name="Submissions S."/>
        </authorList>
    </citation>
    <scope>NUCLEOTIDE SEQUENCE [LARGE SCALE GENOMIC DNA]</scope>
    <source>
        <strain evidence="8 9">SM16</strain>
    </source>
</reference>
<evidence type="ECO:0000256" key="4">
    <source>
        <dbReference type="ARBA" id="ARBA00022692"/>
    </source>
</evidence>
<feature type="transmembrane region" description="Helical" evidence="7">
    <location>
        <begin position="246"/>
        <end position="276"/>
    </location>
</feature>
<keyword evidence="5 7" id="KW-1133">Transmembrane helix</keyword>
<comment type="subcellular location">
    <subcellularLocation>
        <location evidence="1">Cell membrane</location>
        <topology evidence="1">Multi-pass membrane protein</topology>
    </subcellularLocation>
</comment>
<dbReference type="Proteomes" id="UP001157910">
    <property type="component" value="Unassembled WGS sequence"/>
</dbReference>
<dbReference type="Pfam" id="PF00375">
    <property type="entry name" value="SDF"/>
    <property type="match status" value="1"/>
</dbReference>
<comment type="caution">
    <text evidence="8">The sequence shown here is derived from an EMBL/GenBank/DDBJ whole genome shotgun (WGS) entry which is preliminary data.</text>
</comment>
<evidence type="ECO:0000313" key="9">
    <source>
        <dbReference type="Proteomes" id="UP001157910"/>
    </source>
</evidence>
<name>A0ABY1QC50_9SPHN</name>
<dbReference type="InterPro" id="IPR001991">
    <property type="entry name" value="Na-dicarboxylate_symporter"/>
</dbReference>
<accession>A0ABY1QC50</accession>
<sequence>MLRRYLGQIAIRSTDAYLSLRMTSLSPASSSTSRIPEIRVPGALTLTGLICGLVLGLLLAGKPQAQPALAIAAPVGSLWLQGLQMTILPLVAGLLFSGIVETVAAAKAGLMARRTLGIIVGFLAFSAILGAVAMPLLLDLFPAPAGVSFAQGVTPGKVPGLSDFLASLLPYNVVSAAAASAMLPVIVFVGLFAFASTRLRDEPRKLLALLFEGLAGAMMVVIGWVLKLAPIGVFALGLSLGVRSGGAALGALAHYIVLVVTVGTVVMIAGYAIAVIAGRRSLSAFFKAMLPAQVVAVSTQSSLATLPTMLAASRRLGVATTTAEFALPLAVTLFRATGPAMNMGVAIYAAKLAGVELSAGALAAGAFVAFATTFGAVSLPGTISFVSSIGPIAATMGVPLGPLGVLVAVEVVPDLMRTLGNVTMDVAVSTAVDAGMKTEEAPEETLH</sequence>
<feature type="transmembrane region" description="Helical" evidence="7">
    <location>
        <begin position="357"/>
        <end position="377"/>
    </location>
</feature>
<feature type="transmembrane region" description="Helical" evidence="7">
    <location>
        <begin position="173"/>
        <end position="194"/>
    </location>
</feature>
<evidence type="ECO:0000256" key="6">
    <source>
        <dbReference type="ARBA" id="ARBA00023136"/>
    </source>
</evidence>
<evidence type="ECO:0000256" key="1">
    <source>
        <dbReference type="ARBA" id="ARBA00004651"/>
    </source>
</evidence>
<dbReference type="EMBL" id="FXUI01000004">
    <property type="protein sequence ID" value="SMP67071.1"/>
    <property type="molecule type" value="Genomic_DNA"/>
</dbReference>
<dbReference type="InterPro" id="IPR036458">
    <property type="entry name" value="Na:dicarbo_symporter_sf"/>
</dbReference>
<feature type="transmembrane region" description="Helical" evidence="7">
    <location>
        <begin position="116"/>
        <end position="138"/>
    </location>
</feature>
<feature type="transmembrane region" description="Helical" evidence="7">
    <location>
        <begin position="40"/>
        <end position="59"/>
    </location>
</feature>
<keyword evidence="6 7" id="KW-0472">Membrane</keyword>
<keyword evidence="9" id="KW-1185">Reference proteome</keyword>
<evidence type="ECO:0000313" key="8">
    <source>
        <dbReference type="EMBL" id="SMP67071.1"/>
    </source>
</evidence>
<dbReference type="PANTHER" id="PTHR42865">
    <property type="entry name" value="PROTON/GLUTAMATE-ASPARTATE SYMPORTER"/>
    <property type="match status" value="1"/>
</dbReference>
<protein>
    <submittedName>
        <fullName evidence="8">Na+/H+-dicarboxylate symporter</fullName>
    </submittedName>
</protein>
<keyword evidence="4 7" id="KW-0812">Transmembrane</keyword>
<dbReference type="SUPFAM" id="SSF118215">
    <property type="entry name" value="Proton glutamate symport protein"/>
    <property type="match status" value="1"/>
</dbReference>
<evidence type="ECO:0000256" key="5">
    <source>
        <dbReference type="ARBA" id="ARBA00022989"/>
    </source>
</evidence>
<evidence type="ECO:0000256" key="2">
    <source>
        <dbReference type="ARBA" id="ARBA00022448"/>
    </source>
</evidence>
<gene>
    <name evidence="8" type="ORF">SAMN06296065_104138</name>
</gene>
<dbReference type="Gene3D" id="1.10.3860.10">
    <property type="entry name" value="Sodium:dicarboxylate symporter"/>
    <property type="match status" value="1"/>
</dbReference>
<feature type="transmembrane region" description="Helical" evidence="7">
    <location>
        <begin position="389"/>
        <end position="409"/>
    </location>
</feature>
<dbReference type="PRINTS" id="PR00173">
    <property type="entry name" value="EDTRNSPORT"/>
</dbReference>
<organism evidence="8 9">
    <name type="scientific">Novosphingobium panipatense</name>
    <dbReference type="NCBI Taxonomy" id="428991"/>
    <lineage>
        <taxon>Bacteria</taxon>
        <taxon>Pseudomonadati</taxon>
        <taxon>Pseudomonadota</taxon>
        <taxon>Alphaproteobacteria</taxon>
        <taxon>Sphingomonadales</taxon>
        <taxon>Sphingomonadaceae</taxon>
        <taxon>Novosphingobium</taxon>
    </lineage>
</organism>
<evidence type="ECO:0000256" key="7">
    <source>
        <dbReference type="SAM" id="Phobius"/>
    </source>
</evidence>